<sequence>MLITSLAACGGGGSSSGNDSTNTSTVTATVPAVTEATPAATASTPTGGDVIGTLPTLAFTNAGTSTVQNVVITGTSPNNVMTFSSPAFTVTGAGTNSPTFSAQSGREKANGNVIVYCSAGETPQSTSDTGKVPFQQGTRIFISANLTAVSDAAVMRGLSFTDFDCAGSTTTMQANTDGTYTRVDPAGTRTLTAAEIAQFFSADGFTGPGGGNYKTRAYKYTIGQNSRYFTVTKVQQVNPTANYVILGLQTP</sequence>
<dbReference type="EMBL" id="JAVBIK010000001">
    <property type="protein sequence ID" value="MDT7518315.1"/>
    <property type="molecule type" value="Genomic_DNA"/>
</dbReference>
<evidence type="ECO:0000313" key="2">
    <source>
        <dbReference type="EMBL" id="MDT7518315.1"/>
    </source>
</evidence>
<evidence type="ECO:0000256" key="1">
    <source>
        <dbReference type="SAM" id="MobiDB-lite"/>
    </source>
</evidence>
<proteinExistence type="predicted"/>
<dbReference type="RefSeq" id="WP_313874085.1">
    <property type="nucleotide sequence ID" value="NZ_JAVBIK010000001.1"/>
</dbReference>
<reference evidence="2 3" key="1">
    <citation type="submission" date="2023-08" db="EMBL/GenBank/DDBJ databases">
        <title>Rhodoferax potami sp. nov. and Rhodoferax mekongensis sp. nov., isolated from the Mekong River in Thailand.</title>
        <authorList>
            <person name="Kitikhun S."/>
            <person name="Charoenyingcharoen P."/>
            <person name="Siriarchawattana P."/>
            <person name="Likhitrattanapisal S."/>
            <person name="Nilsakha T."/>
            <person name="Chanpet A."/>
            <person name="Rattanawaree P."/>
            <person name="Ingsriswang S."/>
        </authorList>
    </citation>
    <scope>NUCLEOTIDE SEQUENCE [LARGE SCALE GENOMIC DNA]</scope>
    <source>
        <strain evidence="2 3">TBRC 17660</strain>
    </source>
</reference>
<feature type="compositionally biased region" description="Low complexity" evidence="1">
    <location>
        <begin position="16"/>
        <end position="25"/>
    </location>
</feature>
<comment type="caution">
    <text evidence="2">The sequence shown here is derived from an EMBL/GenBank/DDBJ whole genome shotgun (WGS) entry which is preliminary data.</text>
</comment>
<gene>
    <name evidence="2" type="ORF">RAE19_06150</name>
</gene>
<keyword evidence="3" id="KW-1185">Reference proteome</keyword>
<feature type="region of interest" description="Disordered" evidence="1">
    <location>
        <begin position="1"/>
        <end position="25"/>
    </location>
</feature>
<dbReference type="Proteomes" id="UP001321700">
    <property type="component" value="Unassembled WGS sequence"/>
</dbReference>
<accession>A0ABU3KKV4</accession>
<organism evidence="2 3">
    <name type="scientific">Rhodoferax potami</name>
    <dbReference type="NCBI Taxonomy" id="3068338"/>
    <lineage>
        <taxon>Bacteria</taxon>
        <taxon>Pseudomonadati</taxon>
        <taxon>Pseudomonadota</taxon>
        <taxon>Betaproteobacteria</taxon>
        <taxon>Burkholderiales</taxon>
        <taxon>Comamonadaceae</taxon>
        <taxon>Rhodoferax</taxon>
    </lineage>
</organism>
<evidence type="ECO:0000313" key="3">
    <source>
        <dbReference type="Proteomes" id="UP001321700"/>
    </source>
</evidence>
<name>A0ABU3KKV4_9BURK</name>
<protein>
    <submittedName>
        <fullName evidence="2">Uncharacterized protein</fullName>
    </submittedName>
</protein>